<dbReference type="PROSITE" id="PS50943">
    <property type="entry name" value="HTH_CROC1"/>
    <property type="match status" value="1"/>
</dbReference>
<gene>
    <name evidence="2" type="ORF">UFOPK2366_00144</name>
</gene>
<dbReference type="Gene3D" id="1.10.260.40">
    <property type="entry name" value="lambda repressor-like DNA-binding domains"/>
    <property type="match status" value="1"/>
</dbReference>
<dbReference type="EMBL" id="CAEZXM010000014">
    <property type="protein sequence ID" value="CAB4680100.1"/>
    <property type="molecule type" value="Genomic_DNA"/>
</dbReference>
<name>A0A6J6N0H0_9ZZZZ</name>
<reference evidence="2" key="1">
    <citation type="submission" date="2020-05" db="EMBL/GenBank/DDBJ databases">
        <authorList>
            <person name="Chiriac C."/>
            <person name="Salcher M."/>
            <person name="Ghai R."/>
            <person name="Kavagutti S V."/>
        </authorList>
    </citation>
    <scope>NUCLEOTIDE SEQUENCE</scope>
</reference>
<feature type="domain" description="HTH cro/C1-type" evidence="1">
    <location>
        <begin position="22"/>
        <end position="51"/>
    </location>
</feature>
<evidence type="ECO:0000313" key="2">
    <source>
        <dbReference type="EMBL" id="CAB4680100.1"/>
    </source>
</evidence>
<evidence type="ECO:0000259" key="1">
    <source>
        <dbReference type="PROSITE" id="PS50943"/>
    </source>
</evidence>
<proteinExistence type="predicted"/>
<dbReference type="GO" id="GO:0003677">
    <property type="term" value="F:DNA binding"/>
    <property type="evidence" value="ECO:0007669"/>
    <property type="project" value="InterPro"/>
</dbReference>
<dbReference type="InterPro" id="IPR010982">
    <property type="entry name" value="Lambda_DNA-bd_dom_sf"/>
</dbReference>
<organism evidence="2">
    <name type="scientific">freshwater metagenome</name>
    <dbReference type="NCBI Taxonomy" id="449393"/>
    <lineage>
        <taxon>unclassified sequences</taxon>
        <taxon>metagenomes</taxon>
        <taxon>ecological metagenomes</taxon>
    </lineage>
</organism>
<dbReference type="InterPro" id="IPR001387">
    <property type="entry name" value="Cro/C1-type_HTH"/>
</dbReference>
<dbReference type="Pfam" id="PF01381">
    <property type="entry name" value="HTH_3"/>
    <property type="match status" value="1"/>
</dbReference>
<sequence length="108" mass="12065">MARRHLNTTTDAVRVLGLHLGAARREQRRTSTEIAERAGITRVTLSRIERGDPDAAIGLYFEVAMILNVPLFGADSRELADLAARGERDLALLPQRIRVRQVTVDDNF</sequence>
<dbReference type="AlphaFoldDB" id="A0A6J6N0H0"/>
<protein>
    <submittedName>
        <fullName evidence="2">Unannotated protein</fullName>
    </submittedName>
</protein>
<accession>A0A6J6N0H0</accession>
<dbReference type="SUPFAM" id="SSF47413">
    <property type="entry name" value="lambda repressor-like DNA-binding domains"/>
    <property type="match status" value="1"/>
</dbReference>
<dbReference type="CDD" id="cd00093">
    <property type="entry name" value="HTH_XRE"/>
    <property type="match status" value="1"/>
</dbReference>